<protein>
    <submittedName>
        <fullName evidence="4">Uncharacterized protein</fullName>
    </submittedName>
</protein>
<dbReference type="PANTHER" id="PTHR15710:SF217">
    <property type="entry name" value="E3 UBIQUITIN-PROTEIN LIGASE RDUF2"/>
    <property type="match status" value="1"/>
</dbReference>
<dbReference type="EnsemblMetazoa" id="AAEL027780-RA">
    <property type="protein sequence ID" value="AAEL027780-PA"/>
    <property type="gene ID" value="AAEL027780"/>
</dbReference>
<dbReference type="AlphaFoldDB" id="A0A6I8UA02"/>
<dbReference type="Proteomes" id="UP000008820">
    <property type="component" value="Chromosome 3"/>
</dbReference>
<name>A0A6I8UA02_AEDAE</name>
<dbReference type="Pfam" id="PF13639">
    <property type="entry name" value="zf-RING_2"/>
    <property type="match status" value="1"/>
</dbReference>
<accession>A0A6I8UA02</accession>
<keyword evidence="3" id="KW-0862">Zinc</keyword>
<evidence type="ECO:0000256" key="1">
    <source>
        <dbReference type="ARBA" id="ARBA00022723"/>
    </source>
</evidence>
<keyword evidence="1" id="KW-0479">Metal-binding</keyword>
<reference evidence="4" key="2">
    <citation type="submission" date="2020-05" db="UniProtKB">
        <authorList>
            <consortium name="EnsemblMetazoa"/>
        </authorList>
    </citation>
    <scope>IDENTIFICATION</scope>
    <source>
        <strain evidence="4">LVP_AGWG</strain>
    </source>
</reference>
<dbReference type="SUPFAM" id="SSF57850">
    <property type="entry name" value="RING/U-box"/>
    <property type="match status" value="1"/>
</dbReference>
<keyword evidence="5" id="KW-1185">Reference proteome</keyword>
<dbReference type="PROSITE" id="PS50089">
    <property type="entry name" value="ZF_RING_2"/>
    <property type="match status" value="1"/>
</dbReference>
<reference evidence="4 5" key="1">
    <citation type="submission" date="2017-06" db="EMBL/GenBank/DDBJ databases">
        <title>Aedes aegypti genome working group (AGWG) sequencing and assembly.</title>
        <authorList>
            <consortium name="Aedes aegypti Genome Working Group (AGWG)"/>
            <person name="Matthews B.J."/>
        </authorList>
    </citation>
    <scope>NUCLEOTIDE SEQUENCE [LARGE SCALE GENOMIC DNA]</scope>
    <source>
        <strain evidence="4 5">LVP_AGWG</strain>
    </source>
</reference>
<dbReference type="GO" id="GO:0061630">
    <property type="term" value="F:ubiquitin protein ligase activity"/>
    <property type="evidence" value="ECO:0007669"/>
    <property type="project" value="TreeGrafter"/>
</dbReference>
<dbReference type="SMART" id="SM00184">
    <property type="entry name" value="RING"/>
    <property type="match status" value="1"/>
</dbReference>
<dbReference type="GO" id="GO:0016567">
    <property type="term" value="P:protein ubiquitination"/>
    <property type="evidence" value="ECO:0007669"/>
    <property type="project" value="TreeGrafter"/>
</dbReference>
<organism evidence="4 5">
    <name type="scientific">Aedes aegypti</name>
    <name type="common">Yellowfever mosquito</name>
    <name type="synonym">Culex aegypti</name>
    <dbReference type="NCBI Taxonomy" id="7159"/>
    <lineage>
        <taxon>Eukaryota</taxon>
        <taxon>Metazoa</taxon>
        <taxon>Ecdysozoa</taxon>
        <taxon>Arthropoda</taxon>
        <taxon>Hexapoda</taxon>
        <taxon>Insecta</taxon>
        <taxon>Pterygota</taxon>
        <taxon>Neoptera</taxon>
        <taxon>Endopterygota</taxon>
        <taxon>Diptera</taxon>
        <taxon>Nematocera</taxon>
        <taxon>Culicoidea</taxon>
        <taxon>Culicidae</taxon>
        <taxon>Culicinae</taxon>
        <taxon>Aedini</taxon>
        <taxon>Aedes</taxon>
        <taxon>Stegomyia</taxon>
    </lineage>
</organism>
<gene>
    <name evidence="4" type="primary">110679713</name>
</gene>
<dbReference type="Gene3D" id="3.30.40.10">
    <property type="entry name" value="Zinc/RING finger domain, C3HC4 (zinc finger)"/>
    <property type="match status" value="1"/>
</dbReference>
<dbReference type="InterPro" id="IPR001841">
    <property type="entry name" value="Znf_RING"/>
</dbReference>
<dbReference type="InParanoid" id="A0A6I8UA02"/>
<dbReference type="GO" id="GO:0005737">
    <property type="term" value="C:cytoplasm"/>
    <property type="evidence" value="ECO:0007669"/>
    <property type="project" value="TreeGrafter"/>
</dbReference>
<evidence type="ECO:0000313" key="5">
    <source>
        <dbReference type="Proteomes" id="UP000008820"/>
    </source>
</evidence>
<evidence type="ECO:0000256" key="2">
    <source>
        <dbReference type="ARBA" id="ARBA00022771"/>
    </source>
</evidence>
<evidence type="ECO:0000313" key="4">
    <source>
        <dbReference type="EnsemblMetazoa" id="AAEL027780-PA"/>
    </source>
</evidence>
<keyword evidence="2" id="KW-0863">Zinc-finger</keyword>
<proteinExistence type="predicted"/>
<sequence>MDNTVDEEPSSTFDAKKECAICLEELDSNVKALECSHSYHERCIDMWLEKKRTCPTCRHVTKISPRRLIIAARRQARRTRSYQMQTRHGRIQRLMDRITERTDEETPQN</sequence>
<dbReference type="InterPro" id="IPR013083">
    <property type="entry name" value="Znf_RING/FYVE/PHD"/>
</dbReference>
<dbReference type="GO" id="GO:0008270">
    <property type="term" value="F:zinc ion binding"/>
    <property type="evidence" value="ECO:0007669"/>
    <property type="project" value="UniProtKB-KW"/>
</dbReference>
<dbReference type="OrthoDB" id="9984778at2759"/>
<dbReference type="PANTHER" id="PTHR15710">
    <property type="entry name" value="E3 UBIQUITIN-PROTEIN LIGASE PRAJA"/>
    <property type="match status" value="1"/>
</dbReference>
<evidence type="ECO:0000256" key="3">
    <source>
        <dbReference type="ARBA" id="ARBA00022833"/>
    </source>
</evidence>